<comment type="caution">
    <text evidence="4">The sequence shown here is derived from an EMBL/GenBank/DDBJ whole genome shotgun (WGS) entry which is preliminary data.</text>
</comment>
<feature type="region of interest" description="Disordered" evidence="2">
    <location>
        <begin position="1"/>
        <end position="22"/>
    </location>
</feature>
<evidence type="ECO:0000256" key="1">
    <source>
        <dbReference type="ARBA" id="ARBA00004924"/>
    </source>
</evidence>
<dbReference type="RefSeq" id="WP_068998386.1">
    <property type="nucleotide sequence ID" value="NZ_MDTQ01000001.1"/>
</dbReference>
<dbReference type="PANTHER" id="PTHR31438:SF1">
    <property type="entry name" value="LYSINE N-ACYLTRANSFERASE C17G9.06C-RELATED"/>
    <property type="match status" value="1"/>
</dbReference>
<dbReference type="GO" id="GO:0019290">
    <property type="term" value="P:siderophore biosynthetic process"/>
    <property type="evidence" value="ECO:0007669"/>
    <property type="project" value="InterPro"/>
</dbReference>
<feature type="domain" description="Acyltransferase MbtK/IucB-like conserved" evidence="3">
    <location>
        <begin position="38"/>
        <end position="89"/>
    </location>
</feature>
<evidence type="ECO:0000256" key="2">
    <source>
        <dbReference type="SAM" id="MobiDB-lite"/>
    </source>
</evidence>
<dbReference type="Gene3D" id="3.40.630.30">
    <property type="match status" value="1"/>
</dbReference>
<sequence length="203" mass="23724">MTSSTTTPLAGQPERPPKPQGEVFRRYDQTLNMWISFRTLEIGPGLKHDLALYHRWQNIPRVAAFWDEAHDITVHQAHLEQLAADPHCLQLIGCFNDEPFGFFDVYWALEDRLGPYYEVDPYDRGLHMLVGEAHHRGPHKVACWLPALMDYLWADEPSTRRLVSEPRADNAKMIGYLQQFGFEHVRDFDFPHKRAALMMCHRR</sequence>
<reference evidence="4 5" key="1">
    <citation type="submission" date="2016-08" db="EMBL/GenBank/DDBJ databases">
        <authorList>
            <person name="Seilhamer J.J."/>
        </authorList>
    </citation>
    <scope>NUCLEOTIDE SEQUENCE [LARGE SCALE GENOMIC DNA]</scope>
    <source>
        <strain evidence="4 5">PH27A</strain>
    </source>
</reference>
<keyword evidence="5" id="KW-1185">Reference proteome</keyword>
<dbReference type="SUPFAM" id="SSF55729">
    <property type="entry name" value="Acyl-CoA N-acyltransferases (Nat)"/>
    <property type="match status" value="1"/>
</dbReference>
<organism evidence="4 5">
    <name type="scientific">Terasakiispira papahanaumokuakeensis</name>
    <dbReference type="NCBI Taxonomy" id="197479"/>
    <lineage>
        <taxon>Bacteria</taxon>
        <taxon>Pseudomonadati</taxon>
        <taxon>Pseudomonadota</taxon>
        <taxon>Gammaproteobacteria</taxon>
        <taxon>Oceanospirillales</taxon>
        <taxon>Terasakiispira</taxon>
    </lineage>
</organism>
<evidence type="ECO:0000313" key="5">
    <source>
        <dbReference type="Proteomes" id="UP000094291"/>
    </source>
</evidence>
<protein>
    <recommendedName>
        <fullName evidence="3">Acyltransferase MbtK/IucB-like conserved domain-containing protein</fullName>
    </recommendedName>
</protein>
<dbReference type="STRING" id="197479.BFW38_09990"/>
<comment type="pathway">
    <text evidence="1">Siderophore biosynthesis.</text>
</comment>
<gene>
    <name evidence="4" type="ORF">BFW38_09990</name>
</gene>
<accession>A0A1E2VA21</accession>
<dbReference type="GO" id="GO:0016410">
    <property type="term" value="F:N-acyltransferase activity"/>
    <property type="evidence" value="ECO:0007669"/>
    <property type="project" value="TreeGrafter"/>
</dbReference>
<evidence type="ECO:0000259" key="3">
    <source>
        <dbReference type="SMART" id="SM01006"/>
    </source>
</evidence>
<dbReference type="OrthoDB" id="9087497at2"/>
<dbReference type="AlphaFoldDB" id="A0A1E2VA21"/>
<dbReference type="EMBL" id="MDTQ01000001">
    <property type="protein sequence ID" value="ODC03824.1"/>
    <property type="molecule type" value="Genomic_DNA"/>
</dbReference>
<dbReference type="Proteomes" id="UP000094291">
    <property type="component" value="Unassembled WGS sequence"/>
</dbReference>
<dbReference type="SMART" id="SM01006">
    <property type="entry name" value="AlcB"/>
    <property type="match status" value="1"/>
</dbReference>
<dbReference type="PANTHER" id="PTHR31438">
    <property type="entry name" value="LYSINE N-ACYLTRANSFERASE C17G9.06C-RELATED"/>
    <property type="match status" value="1"/>
</dbReference>
<name>A0A1E2VA21_9GAMM</name>
<evidence type="ECO:0000313" key="4">
    <source>
        <dbReference type="EMBL" id="ODC03824.1"/>
    </source>
</evidence>
<proteinExistence type="predicted"/>
<dbReference type="InterPro" id="IPR019432">
    <property type="entry name" value="Acyltransferase_MbtK/IucB-like"/>
</dbReference>
<dbReference type="Pfam" id="PF13523">
    <property type="entry name" value="Acetyltransf_8"/>
    <property type="match status" value="1"/>
</dbReference>
<dbReference type="InterPro" id="IPR016181">
    <property type="entry name" value="Acyl_CoA_acyltransferase"/>
</dbReference>